<organism evidence="2">
    <name type="scientific">marine sediment metagenome</name>
    <dbReference type="NCBI Taxonomy" id="412755"/>
    <lineage>
        <taxon>unclassified sequences</taxon>
        <taxon>metagenomes</taxon>
        <taxon>ecological metagenomes</taxon>
    </lineage>
</organism>
<accession>A0A0F9USF9</accession>
<dbReference type="PANTHER" id="PTHR41248:SF1">
    <property type="entry name" value="NORD PROTEIN"/>
    <property type="match status" value="1"/>
</dbReference>
<evidence type="ECO:0000313" key="2">
    <source>
        <dbReference type="EMBL" id="KKN90412.1"/>
    </source>
</evidence>
<gene>
    <name evidence="2" type="ORF">LCGC14_0227810</name>
</gene>
<reference evidence="2" key="1">
    <citation type="journal article" date="2015" name="Nature">
        <title>Complex archaea that bridge the gap between prokaryotes and eukaryotes.</title>
        <authorList>
            <person name="Spang A."/>
            <person name="Saw J.H."/>
            <person name="Jorgensen S.L."/>
            <person name="Zaremba-Niedzwiedzka K."/>
            <person name="Martijn J."/>
            <person name="Lind A.E."/>
            <person name="van Eijk R."/>
            <person name="Schleper C."/>
            <person name="Guy L."/>
            <person name="Ettema T.J."/>
        </authorList>
    </citation>
    <scope>NUCLEOTIDE SEQUENCE</scope>
</reference>
<dbReference type="Pfam" id="PF11775">
    <property type="entry name" value="CobT_C"/>
    <property type="match status" value="1"/>
</dbReference>
<dbReference type="SUPFAM" id="SSF53300">
    <property type="entry name" value="vWA-like"/>
    <property type="match status" value="1"/>
</dbReference>
<dbReference type="EMBL" id="LAZR01000110">
    <property type="protein sequence ID" value="KKN90412.1"/>
    <property type="molecule type" value="Genomic_DNA"/>
</dbReference>
<name>A0A0F9USF9_9ZZZZ</name>
<proteinExistence type="predicted"/>
<dbReference type="InterPro" id="IPR036465">
    <property type="entry name" value="vWFA_dom_sf"/>
</dbReference>
<protein>
    <recommendedName>
        <fullName evidence="1">Cobalamin biosynthesis protein CobT VWA domain-containing protein</fullName>
    </recommendedName>
</protein>
<dbReference type="AlphaFoldDB" id="A0A0F9USF9"/>
<comment type="caution">
    <text evidence="2">The sequence shown here is derived from an EMBL/GenBank/DDBJ whole genome shotgun (WGS) entry which is preliminary data.</text>
</comment>
<sequence>MQDYKIFNAEHDRIVSASFYKNDMIERDPESLQRLKQLLADFATGTKIEIADPDVPRTFLLDCSGSMRGKTIATMVAAMVEMGDALDAAGAPFEILGHTTSAWKGGRPRVEWLAQDRPPLPGRLNELLHITIKERDDNWHDVRDNVYGLMHEGLLKENIDGEAIIWAVDRMRAHDVPGKLIICSDGEPIDDATLACNDVDFLKNHLVQVLKNETSDGLDIEAVLMQNGYGRSMSKYIDKQEALLLDTRSYAENTAALVEALGAAMAMHERRLEADEDELSI</sequence>
<feature type="domain" description="Cobalamin biosynthesis protein CobT VWA" evidence="1">
    <location>
        <begin position="58"/>
        <end position="235"/>
    </location>
</feature>
<dbReference type="InterPro" id="IPR051928">
    <property type="entry name" value="NorD/CobT"/>
</dbReference>
<dbReference type="PANTHER" id="PTHR41248">
    <property type="entry name" value="NORD PROTEIN"/>
    <property type="match status" value="1"/>
</dbReference>
<evidence type="ECO:0000259" key="1">
    <source>
        <dbReference type="Pfam" id="PF11775"/>
    </source>
</evidence>
<dbReference type="InterPro" id="IPR025861">
    <property type="entry name" value="CobT_VWA_dom"/>
</dbReference>